<dbReference type="InParanoid" id="D2V1E7"/>
<proteinExistence type="predicted"/>
<dbReference type="eggNOG" id="ENOG502S5Q1">
    <property type="taxonomic scope" value="Eukaryota"/>
</dbReference>
<protein>
    <submittedName>
        <fullName evidence="1">Phytanoyl-CoA dioxygenase-like protein</fullName>
    </submittedName>
</protein>
<dbReference type="RefSeq" id="XP_002681897.1">
    <property type="nucleotide sequence ID" value="XM_002681851.1"/>
</dbReference>
<dbReference type="OMA" id="RPPIFTR"/>
<name>D2V1E7_NAEGR</name>
<dbReference type="Gene3D" id="2.60.120.620">
    <property type="entry name" value="q2cbj1_9rhob like domain"/>
    <property type="match status" value="1"/>
</dbReference>
<accession>D2V1E7</accession>
<reference evidence="1 2" key="1">
    <citation type="journal article" date="2010" name="Cell">
        <title>The genome of Naegleria gruberi illuminates early eukaryotic versatility.</title>
        <authorList>
            <person name="Fritz-Laylin L.K."/>
            <person name="Prochnik S.E."/>
            <person name="Ginger M.L."/>
            <person name="Dacks J.B."/>
            <person name="Carpenter M.L."/>
            <person name="Field M.C."/>
            <person name="Kuo A."/>
            <person name="Paredez A."/>
            <person name="Chapman J."/>
            <person name="Pham J."/>
            <person name="Shu S."/>
            <person name="Neupane R."/>
            <person name="Cipriano M."/>
            <person name="Mancuso J."/>
            <person name="Tu H."/>
            <person name="Salamov A."/>
            <person name="Lindquist E."/>
            <person name="Shapiro H."/>
            <person name="Lucas S."/>
            <person name="Grigoriev I.V."/>
            <person name="Cande W.Z."/>
            <person name="Fulton C."/>
            <person name="Rokhsar D.S."/>
            <person name="Dawson S.C."/>
        </authorList>
    </citation>
    <scope>NUCLEOTIDE SEQUENCE [LARGE SCALE GENOMIC DNA]</scope>
    <source>
        <strain evidence="1 2">NEG-M</strain>
    </source>
</reference>
<keyword evidence="2" id="KW-1185">Reference proteome</keyword>
<dbReference type="EMBL" id="GG738848">
    <property type="protein sequence ID" value="EFC49153.1"/>
    <property type="molecule type" value="Genomic_DNA"/>
</dbReference>
<dbReference type="KEGG" id="ngr:NAEGRDRAFT_56783"/>
<dbReference type="SUPFAM" id="SSF51197">
    <property type="entry name" value="Clavaminate synthase-like"/>
    <property type="match status" value="1"/>
</dbReference>
<keyword evidence="1" id="KW-0223">Dioxygenase</keyword>
<dbReference type="Proteomes" id="UP000006671">
    <property type="component" value="Unassembled WGS sequence"/>
</dbReference>
<dbReference type="OrthoDB" id="2328924at2759"/>
<dbReference type="PANTHER" id="PTHR31630:SF6">
    <property type="entry name" value="PHYTANOYL-COA DIOXYGENASE-RELATED"/>
    <property type="match status" value="1"/>
</dbReference>
<gene>
    <name evidence="1" type="ORF">NAEGRDRAFT_56783</name>
</gene>
<dbReference type="VEuPathDB" id="AmoebaDB:NAEGRDRAFT_56783"/>
<dbReference type="AlphaFoldDB" id="D2V1E7"/>
<keyword evidence="1" id="KW-0560">Oxidoreductase</keyword>
<evidence type="ECO:0000313" key="2">
    <source>
        <dbReference type="Proteomes" id="UP000006671"/>
    </source>
</evidence>
<dbReference type="GO" id="GO:0051213">
    <property type="term" value="F:dioxygenase activity"/>
    <property type="evidence" value="ECO:0007669"/>
    <property type="project" value="UniProtKB-KW"/>
</dbReference>
<dbReference type="PANTHER" id="PTHR31630">
    <property type="entry name" value="PHYTANOYL-COA DIOXYGENASE-RELATED-RELATED"/>
    <property type="match status" value="1"/>
</dbReference>
<organism evidence="2">
    <name type="scientific">Naegleria gruberi</name>
    <name type="common">Amoeba</name>
    <dbReference type="NCBI Taxonomy" id="5762"/>
    <lineage>
        <taxon>Eukaryota</taxon>
        <taxon>Discoba</taxon>
        <taxon>Heterolobosea</taxon>
        <taxon>Tetramitia</taxon>
        <taxon>Eutetramitia</taxon>
        <taxon>Vahlkampfiidae</taxon>
        <taxon>Naegleria</taxon>
    </lineage>
</organism>
<sequence>MISNSNNSSHCTINFTKTGKTFEMPKLNVPLVADQNDPTKMYCQSFTVDSDDQQVLQFFNTYGFVVFENVLNQEETQATVNDIFKILSDGTEGKFNPEDTSTWNCWPQNALEHFGNVSIPSIFSRQFFMNRQNENVVRAFSKVFQLPMTELIVSHDRASFYRPPTINPKWKTKSNVHLDLNPAEALDEPENATVSYNELNRLHYSSGKGHWITENNHVCSKRDGLQIQALINLNDNLKEDGGFVCVPGFHNHFREFFENSNLVNELGRGKPSFSFQKNDPVSGNIHQLAQRVPSKAGSIIIWNQLLPHGSTFMESTTTARFRSAMYLRMFPKSMLLRSGASKRRLNRREGLRKKIHNLYIKERVPLELTDLGRIVFDIEDDNSESVFDPIPPFANHLK</sequence>
<evidence type="ECO:0000313" key="1">
    <source>
        <dbReference type="EMBL" id="EFC49153.1"/>
    </source>
</evidence>
<dbReference type="GeneID" id="8862611"/>